<feature type="region of interest" description="Disordered" evidence="4">
    <location>
        <begin position="290"/>
        <end position="309"/>
    </location>
</feature>
<dbReference type="PANTHER" id="PTHR42973:SF54">
    <property type="entry name" value="FAD-BINDING PCMH-TYPE DOMAIN-CONTAINING PROTEIN"/>
    <property type="match status" value="1"/>
</dbReference>
<name>A0A8H7E582_9EURO</name>
<dbReference type="Proteomes" id="UP000606974">
    <property type="component" value="Unassembled WGS sequence"/>
</dbReference>
<dbReference type="GO" id="GO:0016491">
    <property type="term" value="F:oxidoreductase activity"/>
    <property type="evidence" value="ECO:0007669"/>
    <property type="project" value="UniProtKB-KW"/>
</dbReference>
<proteinExistence type="predicted"/>
<comment type="caution">
    <text evidence="5">The sequence shown here is derived from an EMBL/GenBank/DDBJ whole genome shotgun (WGS) entry which is preliminary data.</text>
</comment>
<keyword evidence="2" id="KW-0274">FAD</keyword>
<dbReference type="OrthoDB" id="2151789at2759"/>
<organism evidence="5 6">
    <name type="scientific">Endocarpon pusillum</name>
    <dbReference type="NCBI Taxonomy" id="364733"/>
    <lineage>
        <taxon>Eukaryota</taxon>
        <taxon>Fungi</taxon>
        <taxon>Dikarya</taxon>
        <taxon>Ascomycota</taxon>
        <taxon>Pezizomycotina</taxon>
        <taxon>Eurotiomycetes</taxon>
        <taxon>Chaetothyriomycetidae</taxon>
        <taxon>Verrucariales</taxon>
        <taxon>Verrucariaceae</taxon>
        <taxon>Endocarpon</taxon>
    </lineage>
</organism>
<evidence type="ECO:0000313" key="5">
    <source>
        <dbReference type="EMBL" id="KAF7508648.1"/>
    </source>
</evidence>
<dbReference type="PANTHER" id="PTHR42973">
    <property type="entry name" value="BINDING OXIDOREDUCTASE, PUTATIVE (AFU_ORTHOLOGUE AFUA_1G17690)-RELATED"/>
    <property type="match status" value="1"/>
</dbReference>
<gene>
    <name evidence="5" type="ORF">GJ744_009040</name>
</gene>
<accession>A0A8H7E582</accession>
<evidence type="ECO:0000256" key="4">
    <source>
        <dbReference type="SAM" id="MobiDB-lite"/>
    </source>
</evidence>
<keyword evidence="3" id="KW-0560">Oxidoreductase</keyword>
<keyword evidence="6" id="KW-1185">Reference proteome</keyword>
<protein>
    <recommendedName>
        <fullName evidence="7">Berberine/berberine-like domain-containing protein</fullName>
    </recommendedName>
</protein>
<sequence length="309" mass="35106">MESFVPPNPAGIWGGQKLFPWEKRSQFLQLNYNFTTNSMELDPDVGGWNSFAYVQAYDTWFCVAQMRHISHTNASTWPEAFQPYQELEGVPQAISIDIQPVSNVTLEIAKFSPSGYRNIYGTFTYRPSVELEVKILNILQEEASPVKNMTGFLPGITIQPISYAAIEIMKKRGGNALGLADKANEGPLMIINTSWAWKDASDDERSYAAYYRFLEKAETTAKEMGVWHPYKYVNYAEATQDVWSGVGEENLRELRRMQRIVDPEGVFTKGGLASRYLKLNELPEGERERRRSGVGWNIGGRPMKDSECQ</sequence>
<dbReference type="InterPro" id="IPR050416">
    <property type="entry name" value="FAD-linked_Oxidoreductase"/>
</dbReference>
<evidence type="ECO:0000256" key="3">
    <source>
        <dbReference type="ARBA" id="ARBA00023002"/>
    </source>
</evidence>
<evidence type="ECO:0000256" key="1">
    <source>
        <dbReference type="ARBA" id="ARBA00022630"/>
    </source>
</evidence>
<evidence type="ECO:0000313" key="6">
    <source>
        <dbReference type="Proteomes" id="UP000606974"/>
    </source>
</evidence>
<reference evidence="5" key="1">
    <citation type="submission" date="2020-02" db="EMBL/GenBank/DDBJ databases">
        <authorList>
            <person name="Palmer J.M."/>
        </authorList>
    </citation>
    <scope>NUCLEOTIDE SEQUENCE</scope>
    <source>
        <strain evidence="5">EPUS1.4</strain>
        <tissue evidence="5">Thallus</tissue>
    </source>
</reference>
<evidence type="ECO:0000256" key="2">
    <source>
        <dbReference type="ARBA" id="ARBA00022827"/>
    </source>
</evidence>
<evidence type="ECO:0008006" key="7">
    <source>
        <dbReference type="Google" id="ProtNLM"/>
    </source>
</evidence>
<dbReference type="EMBL" id="JAACFV010000051">
    <property type="protein sequence ID" value="KAF7508648.1"/>
    <property type="molecule type" value="Genomic_DNA"/>
</dbReference>
<dbReference type="AlphaFoldDB" id="A0A8H7E582"/>
<keyword evidence="1" id="KW-0285">Flavoprotein</keyword>